<proteinExistence type="predicted"/>
<comment type="caution">
    <text evidence="2">The sequence shown here is derived from an EMBL/GenBank/DDBJ whole genome shotgun (WGS) entry which is preliminary data.</text>
</comment>
<evidence type="ECO:0000313" key="3">
    <source>
        <dbReference type="Proteomes" id="UP001362899"/>
    </source>
</evidence>
<protein>
    <submittedName>
        <fullName evidence="2">Spo73 protein</fullName>
    </submittedName>
</protein>
<dbReference type="AlphaFoldDB" id="A0AAV5RLV0"/>
<sequence length="252" mass="29577">MEESFHNADLLSEKFGPEEFKLEYQVESERGFLVMGSRVFASGALLPMDPAHFSSLTGESLGQYLTEYEIPDNSWVWLWSRWYVDMTADVDDHGWCYSWRFRSRHWRGHHRFLRSFVRQRLWKRPMIKRSALAKLLDEMDRKRLRNLALLNESNERPHSNEEAMKSNESLQAEPSPESMISELLQPCRNDREKIDTILEYLGNSQDNAPSKDYLMGKLSFPISQKVLAQKIEELNKMSELERESSVSQPIAK</sequence>
<reference evidence="2 3" key="1">
    <citation type="journal article" date="2023" name="Elife">
        <title>Identification of key yeast species and microbe-microbe interactions impacting larval growth of Drosophila in the wild.</title>
        <authorList>
            <person name="Mure A."/>
            <person name="Sugiura Y."/>
            <person name="Maeda R."/>
            <person name="Honda K."/>
            <person name="Sakurai N."/>
            <person name="Takahashi Y."/>
            <person name="Watada M."/>
            <person name="Katoh T."/>
            <person name="Gotoh A."/>
            <person name="Gotoh Y."/>
            <person name="Taniguchi I."/>
            <person name="Nakamura K."/>
            <person name="Hayashi T."/>
            <person name="Katayama T."/>
            <person name="Uemura T."/>
            <person name="Hattori Y."/>
        </authorList>
    </citation>
    <scope>NUCLEOTIDE SEQUENCE [LARGE SCALE GENOMIC DNA]</scope>
    <source>
        <strain evidence="2 3">SB-73</strain>
    </source>
</reference>
<keyword evidence="3" id="KW-1185">Reference proteome</keyword>
<feature type="region of interest" description="Disordered" evidence="1">
    <location>
        <begin position="150"/>
        <end position="178"/>
    </location>
</feature>
<name>A0AAV5RLV0_STABA</name>
<accession>A0AAV5RLV0</accession>
<gene>
    <name evidence="2" type="ORF">DASB73_034570</name>
</gene>
<dbReference type="Proteomes" id="UP001362899">
    <property type="component" value="Unassembled WGS sequence"/>
</dbReference>
<evidence type="ECO:0000256" key="1">
    <source>
        <dbReference type="SAM" id="MobiDB-lite"/>
    </source>
</evidence>
<dbReference type="EMBL" id="BTGC01000008">
    <property type="protein sequence ID" value="GMM52494.1"/>
    <property type="molecule type" value="Genomic_DNA"/>
</dbReference>
<feature type="compositionally biased region" description="Basic and acidic residues" evidence="1">
    <location>
        <begin position="153"/>
        <end position="165"/>
    </location>
</feature>
<evidence type="ECO:0000313" key="2">
    <source>
        <dbReference type="EMBL" id="GMM52494.1"/>
    </source>
</evidence>
<organism evidence="2 3">
    <name type="scientific">Starmerella bacillaris</name>
    <name type="common">Yeast</name>
    <name type="synonym">Candida zemplinina</name>
    <dbReference type="NCBI Taxonomy" id="1247836"/>
    <lineage>
        <taxon>Eukaryota</taxon>
        <taxon>Fungi</taxon>
        <taxon>Dikarya</taxon>
        <taxon>Ascomycota</taxon>
        <taxon>Saccharomycotina</taxon>
        <taxon>Dipodascomycetes</taxon>
        <taxon>Dipodascales</taxon>
        <taxon>Trichomonascaceae</taxon>
        <taxon>Starmerella</taxon>
    </lineage>
</organism>